<gene>
    <name evidence="6" type="primary">LOC106807884</name>
</gene>
<evidence type="ECO:0000313" key="5">
    <source>
        <dbReference type="Proteomes" id="UP000695022"/>
    </source>
</evidence>
<feature type="region of interest" description="Disordered" evidence="2">
    <location>
        <begin position="420"/>
        <end position="440"/>
    </location>
</feature>
<reference evidence="6" key="1">
    <citation type="submission" date="2025-08" db="UniProtKB">
        <authorList>
            <consortium name="RefSeq"/>
        </authorList>
    </citation>
    <scope>IDENTIFICATION</scope>
</reference>
<feature type="domain" description="VPS13-like middle region" evidence="4">
    <location>
        <begin position="1940"/>
        <end position="2106"/>
    </location>
</feature>
<proteinExistence type="predicted"/>
<dbReference type="RefSeq" id="XP_014665862.1">
    <property type="nucleotide sequence ID" value="XM_014810376.1"/>
</dbReference>
<organism evidence="5 6">
    <name type="scientific">Priapulus caudatus</name>
    <name type="common">Priapulid worm</name>
    <dbReference type="NCBI Taxonomy" id="37621"/>
    <lineage>
        <taxon>Eukaryota</taxon>
        <taxon>Metazoa</taxon>
        <taxon>Ecdysozoa</taxon>
        <taxon>Scalidophora</taxon>
        <taxon>Priapulida</taxon>
        <taxon>Priapulimorpha</taxon>
        <taxon>Priapulimorphida</taxon>
        <taxon>Priapulidae</taxon>
        <taxon>Priapulus</taxon>
    </lineage>
</organism>
<dbReference type="InterPro" id="IPR056747">
    <property type="entry name" value="VPS13-like_M"/>
</dbReference>
<evidence type="ECO:0000256" key="1">
    <source>
        <dbReference type="ARBA" id="ARBA00022448"/>
    </source>
</evidence>
<dbReference type="InterPro" id="IPR026847">
    <property type="entry name" value="VPS13"/>
</dbReference>
<sequence>MNKMLEGLAAWVFNTYVGEYLENLNTDQLSIGLLRGAVELENLPLKRDALKKFDLPLEVKAGFVGKIGLHIPLTKLRSEPWVITIDKLYLVAGPLENDEYDDKKEDATEQAAKQAQLSALDKQWRDAHNVTVEQDEGYGASWWSVGTSLTTNIMENLQLRISDVHIRYENSDIYPGHTLACGITISALSAQSTDENWEPKFVTRDAANMMLKLVELQDFSIYWDTNASLIGDLSMPELTTHMQRPISTDHAQQGAAQHEYILQPVSAQAKLRRNCSVLPLRSRVTPRITCDLVMDRMQLNIGEPQYRSMIAWMKEYDRFERSRQYRRWRPVVNVKDSAATWWKFCMTSVLHTITNRNRRCTKNFMLQRARTNVQYVHTYANQLSGKQTDTSGQKLIEDVEAELTFQELKILRELAMSKAAPPVSDRVPSNQPHKSPAGDSRGVLKRWFPGWGGWYSAAEPEESAQATEETCCAAVEMPNDSSPRSATGSPPVKHPKLEIEERFMDVIADTAENNTLLKRDSVFARLNFLLKTGTCQLSDGSNTIFELEFSEVQMEFESRPRYNSSEIHITLGALYLRDMYTPNSNFGTLISPNKWNLTQREVSRKSSQDLKTPVKEVNLPAHTLKLPQGDVANDMAALFELTFEKNPLNSTADYRLVMKTTSLDTIYNPGAIKRIRQFFRTRSSTRQSALKLTEAARVRYEQLKMQTKAELQHTWEQLLEGEQLVRTKRWDAHLNISAPQIIVPESFQDPNTTVVTLLLTTSPILVSKLAQQYVLEMSELQVLVGRAKDNWKHAQKRGTGTTHVLDRFSISLQVERRILYTLEPQWPAVTLTGSLPKLVVHVNEQKIEALRKCIQLFGHVDSTNSVPMPTSLGDQQSPLVAGTSRSLGVQREVSELMKDHFLYQSTISLQKAPEHSDGEEKQLPEETRLLLANFSVMDLSLDIQSRSRSIAELQVSGVKANYMRRPYDSSVALTVHGLLLIDAIQTSGHDFELLVASHKFISVDSQSGSICDSVPTSPSEIATSRGSASSGPANVPKSDSMSAGVSRAASQSPTFPASYTPRLPLLEFVPDSDALIYLEFEQVSPRSPSNAHPNEQLQVATLTFNNLNVTANQETIVELLGFIQQVFPREEISKKLSDPAPTSEPDRSFLVASGQQQHNQIEYLTRTEVTANFHLLSILLPRAVTQDNATVGRKVAIATLSGARIQATISSSELQVQGSLGGVQLMDLTPEGSMHKEVFTVGHDPNVQRACEVPRPAHGRELFHSTFLDVGNSALQDEGFLHSYMPANMYRTAHESLLSTLELNDPTKAFTFKIVQPRADSTDNATVLSSTVDESRAATQSGDVVELTLRVASMKYTHSPRLLQELSSCVGEFRHYMDNVATTIRHTATDIAIGIVHKKPELLTQSLYLDTPSRRRHLSEEPDIFGNTFASESCDETDFDVRLDVVLQTPVIVLPRQQSSAEALVMHLGKIMITNVAQDNAEMVDIQSIRPDRIYVEVRDMNLYSKTVSADVVMAKQEDTKGMPILHDTTVELTIDRIPKKDVNRASHSFPGGFHADESSHTTAVNCDDQHVVEVTSKVVSPLMVVLSKQQYEQVLETLDNMTYNPANVAPPGDNVDLSDIEEDAVLEPSTSALKLDREKRKRSSIDPASSNGLDTAQFSPVYAQLQVPDFSVELWGNVGDGEQALVTISFQDFEVNMQSSEQSVTMLQVTLRALLMEDMLQPKDSDHKYIMVSNVDEELPDPEPAVQPSFVSISCPTSTQWPTLPDMPNSLPSVLLEPTNYFSHAHRKQVQRRSISQCKDPHPYTPPPSPTQSNPVLSGARLKKEEEEEADALVQISVMLVDKTHPSFAKKYNSTNRFFDINFNSLDTTINLQTWVMLLDFLGMGAKVATAGSPVDTGIKRSPSKMSSCGDVKCQTVINSEVELVVKSFTVVLNKVDYELARLNMSSLAAHISLRDGNSTMLGKLGSISVTDLTPHGDLYRERFKTVGDNALHFDVFKYGEPDPGLLREHDMRVKLRMSSVRILHTQRFQQETLAFCQHFTQLQDVLGRMRAASAGQTVSDQPTTSVRILLDIQAGSPVILIPHSARSTDILVADLGTLTVSNTFLKVGAPGTIAGLKVSADAPSGSGACQTAQDDPFASSTESQQSCDIDVVASALGYSFCSEANSASTPSLASYTGADARADTGADTGADAGSFSSTDAASRYNVMLAGSGTVVDIADSMTQSIYGSLDVDERQAEPLTLDANLATFDLIDFSEAFPRATPPTSGFSDSSYWMLPQQPPRLSGSSQLLSSLSFPARKPPENEARKQGGVNAATRAKSGKSHDTHGLHCSVQEHVCLLDVLQVELTDMDLYSAVRMSRHEAGKRQAGDLSFSTHVVRRKGGPLLERTCALRLQVERNLDADISHAAPGMKVVGQLSSVCCTIDLAQYKLLRGVLDHNLGEPLEDFEHQLNTLKIQEPQIQTVLSGEVWTKTSLHMELVNVTVALVMQHTEPSELPRAALAQLDFIKSKLSYESYSDNSKDIDLVSTEILVSDTRYRDAPANKRPNVFTNVLQPTRIAAATGAGVQTLQVEVHYRDTLDFTRLTVLLNNMRLMGIFDWLLAIQEFISTSADNPYASADQSQIIAIPNKYVPCDPHAHTQIPMSVSVSSCLQVVDDRLRSWVNARTSVPYAFDEPTLPPFITCSVSGGTSASYSLSSVGEASKDLCYENFLYIAVTSTFQEDPGACCTDTDRVFVNKCRVNRKQIPGDFLQILRECQQMLGYYQQILGSC</sequence>
<dbReference type="PANTHER" id="PTHR16166:SF141">
    <property type="entry name" value="INTERMEMBRANE LIPID TRANSFER PROTEIN VPS13D"/>
    <property type="match status" value="1"/>
</dbReference>
<name>A0ABM1E0Z1_PRICU</name>
<keyword evidence="5" id="KW-1185">Reference proteome</keyword>
<feature type="domain" description="Chorein N-terminal" evidence="3">
    <location>
        <begin position="4"/>
        <end position="755"/>
    </location>
</feature>
<dbReference type="Proteomes" id="UP000695022">
    <property type="component" value="Unplaced"/>
</dbReference>
<feature type="region of interest" description="Disordered" evidence="2">
    <location>
        <begin position="1793"/>
        <end position="1820"/>
    </location>
</feature>
<dbReference type="Pfam" id="PF12624">
    <property type="entry name" value="VPS13_N"/>
    <property type="match status" value="1"/>
</dbReference>
<keyword evidence="1" id="KW-0813">Transport</keyword>
<dbReference type="GeneID" id="106807884"/>
<dbReference type="Pfam" id="PF25033">
    <property type="entry name" value="VPS13_M"/>
    <property type="match status" value="1"/>
</dbReference>
<dbReference type="PANTHER" id="PTHR16166">
    <property type="entry name" value="VACUOLAR PROTEIN SORTING-ASSOCIATED PROTEIN VPS13"/>
    <property type="match status" value="1"/>
</dbReference>
<evidence type="ECO:0000256" key="2">
    <source>
        <dbReference type="SAM" id="MobiDB-lite"/>
    </source>
</evidence>
<feature type="compositionally biased region" description="Low complexity" evidence="2">
    <location>
        <begin position="2285"/>
        <end position="2295"/>
    </location>
</feature>
<evidence type="ECO:0000313" key="6">
    <source>
        <dbReference type="RefSeq" id="XP_014665862.1"/>
    </source>
</evidence>
<feature type="region of interest" description="Disordered" evidence="2">
    <location>
        <begin position="1010"/>
        <end position="1054"/>
    </location>
</feature>
<protein>
    <submittedName>
        <fullName evidence="6">Vacuolar protein sorting-associated protein 13D-like</fullName>
    </submittedName>
</protein>
<evidence type="ECO:0000259" key="3">
    <source>
        <dbReference type="Pfam" id="PF12624"/>
    </source>
</evidence>
<accession>A0ABM1E0Z1</accession>
<evidence type="ECO:0000259" key="4">
    <source>
        <dbReference type="Pfam" id="PF25033"/>
    </source>
</evidence>
<dbReference type="InterPro" id="IPR026854">
    <property type="entry name" value="VPS13_N"/>
</dbReference>
<feature type="region of interest" description="Disordered" evidence="2">
    <location>
        <begin position="2285"/>
        <end position="2327"/>
    </location>
</feature>
<feature type="region of interest" description="Disordered" evidence="2">
    <location>
        <begin position="1632"/>
        <end position="1653"/>
    </location>
</feature>